<evidence type="ECO:0000313" key="3">
    <source>
        <dbReference type="Proteomes" id="UP000706039"/>
    </source>
</evidence>
<accession>A0ABS7PV22</accession>
<protein>
    <submittedName>
        <fullName evidence="2">PepSY domain-containing protein</fullName>
    </submittedName>
</protein>
<feature type="transmembrane region" description="Helical" evidence="1">
    <location>
        <begin position="317"/>
        <end position="337"/>
    </location>
</feature>
<reference evidence="2 3" key="1">
    <citation type="submission" date="2021-08" db="EMBL/GenBank/DDBJ databases">
        <authorList>
            <person name="Tuo L."/>
        </authorList>
    </citation>
    <scope>NUCLEOTIDE SEQUENCE [LARGE SCALE GENOMIC DNA]</scope>
    <source>
        <strain evidence="2 3">JCM 31229</strain>
    </source>
</reference>
<dbReference type="EMBL" id="JAINVV010000011">
    <property type="protein sequence ID" value="MBY8825048.1"/>
    <property type="molecule type" value="Genomic_DNA"/>
</dbReference>
<feature type="transmembrane region" description="Helical" evidence="1">
    <location>
        <begin position="124"/>
        <end position="147"/>
    </location>
</feature>
<feature type="transmembrane region" description="Helical" evidence="1">
    <location>
        <begin position="174"/>
        <end position="194"/>
    </location>
</feature>
<evidence type="ECO:0000256" key="1">
    <source>
        <dbReference type="SAM" id="Phobius"/>
    </source>
</evidence>
<feature type="transmembrane region" description="Helical" evidence="1">
    <location>
        <begin position="367"/>
        <end position="385"/>
    </location>
</feature>
<keyword evidence="3" id="KW-1185">Reference proteome</keyword>
<dbReference type="PANTHER" id="PTHR34219:SF8">
    <property type="entry name" value="PEPSY DOMAIN-CONTAINING PROTEIN"/>
    <property type="match status" value="1"/>
</dbReference>
<dbReference type="Pfam" id="PF03929">
    <property type="entry name" value="PepSY_TM"/>
    <property type="match status" value="1"/>
</dbReference>
<dbReference type="Proteomes" id="UP000706039">
    <property type="component" value="Unassembled WGS sequence"/>
</dbReference>
<proteinExistence type="predicted"/>
<keyword evidence="1" id="KW-0812">Transmembrane</keyword>
<gene>
    <name evidence="2" type="ORF">K7G82_22280</name>
</gene>
<keyword evidence="1" id="KW-1133">Transmembrane helix</keyword>
<organism evidence="2 3">
    <name type="scientific">Sphingomonas colocasiae</name>
    <dbReference type="NCBI Taxonomy" id="1848973"/>
    <lineage>
        <taxon>Bacteria</taxon>
        <taxon>Pseudomonadati</taxon>
        <taxon>Pseudomonadota</taxon>
        <taxon>Alphaproteobacteria</taxon>
        <taxon>Sphingomonadales</taxon>
        <taxon>Sphingomonadaceae</taxon>
        <taxon>Sphingomonas</taxon>
    </lineage>
</organism>
<keyword evidence="1" id="KW-0472">Membrane</keyword>
<comment type="caution">
    <text evidence="2">The sequence shown here is derived from an EMBL/GenBank/DDBJ whole genome shotgun (WGS) entry which is preliminary data.</text>
</comment>
<dbReference type="PANTHER" id="PTHR34219">
    <property type="entry name" value="IRON-REGULATED INNER MEMBRANE PROTEIN-RELATED"/>
    <property type="match status" value="1"/>
</dbReference>
<name>A0ABS7PV22_9SPHN</name>
<sequence>MGLKLSLFLAFVLFTGTLAVLSAEIDWVIHPSLRVAPASAEAPPRWDLIAGNAARHPGVATINYIARPHAGAFAARVAFQRADKSRGYLHVHPATGRVQGEQGFVDAQRVLRNLHRHLNLPVKYGVPIVGSLAILLLISLATSFVVYRKWWRGFFRPIRWHDARTAWGDFHRLAGVWSLWFVALIALTGLWYLVEQLGGDAPNLPEPPAIAAPPTTMADATGAAHALPASLAAVRRADPALRIEMIQFPDKTSGAFTFQGQRGAWLVRPRANAVWADAATARVEMISDGHDLNVHQRISEMADPLHFGSFAGYWTRIPWFLFGLAMTGLALSGAAIYSHRIAHGARVAAAASPVWNGLWRGMGQWRWLSLALIATGAAMIVRMFVEG</sequence>
<evidence type="ECO:0000313" key="2">
    <source>
        <dbReference type="EMBL" id="MBY8825048.1"/>
    </source>
</evidence>
<dbReference type="InterPro" id="IPR005625">
    <property type="entry name" value="PepSY-ass_TM"/>
</dbReference>